<accession>A0AAD6XQD9</accession>
<evidence type="ECO:0000313" key="2">
    <source>
        <dbReference type="EMBL" id="KAJ7086913.1"/>
    </source>
</evidence>
<keyword evidence="3" id="KW-1185">Reference proteome</keyword>
<evidence type="ECO:0000313" key="3">
    <source>
        <dbReference type="Proteomes" id="UP001222325"/>
    </source>
</evidence>
<comment type="caution">
    <text evidence="2">The sequence shown here is derived from an EMBL/GenBank/DDBJ whole genome shotgun (WGS) entry which is preliminary data.</text>
</comment>
<dbReference type="Proteomes" id="UP001222325">
    <property type="component" value="Unassembled WGS sequence"/>
</dbReference>
<feature type="compositionally biased region" description="Basic residues" evidence="1">
    <location>
        <begin position="190"/>
        <end position="203"/>
    </location>
</feature>
<feature type="region of interest" description="Disordered" evidence="1">
    <location>
        <begin position="184"/>
        <end position="203"/>
    </location>
</feature>
<sequence>MRKAFSAFALGEKWGASWGDLVEAWLDIEAACGYEDDGGQLETKNRPKEVHLFFKHGRKWYTPPAIKKLGRLGEKGTYADDWWLWWRAIQPEQRIWFGGMLTSPTDITWGKLVSMHGRVGFLQVVASLMWWGLEEHKAATEGGRASGWLDAVCDVVSLLRSLVQSGELKKYIFKSVTRCGKADLKTTGGRGRRRQRRTQRRAQ</sequence>
<evidence type="ECO:0000256" key="1">
    <source>
        <dbReference type="SAM" id="MobiDB-lite"/>
    </source>
</evidence>
<dbReference type="AlphaFoldDB" id="A0AAD6XQD9"/>
<name>A0AAD6XQD9_9AGAR</name>
<organism evidence="2 3">
    <name type="scientific">Mycena belliarum</name>
    <dbReference type="NCBI Taxonomy" id="1033014"/>
    <lineage>
        <taxon>Eukaryota</taxon>
        <taxon>Fungi</taxon>
        <taxon>Dikarya</taxon>
        <taxon>Basidiomycota</taxon>
        <taxon>Agaricomycotina</taxon>
        <taxon>Agaricomycetes</taxon>
        <taxon>Agaricomycetidae</taxon>
        <taxon>Agaricales</taxon>
        <taxon>Marasmiineae</taxon>
        <taxon>Mycenaceae</taxon>
        <taxon>Mycena</taxon>
    </lineage>
</organism>
<proteinExistence type="predicted"/>
<dbReference type="EMBL" id="JARJCN010000030">
    <property type="protein sequence ID" value="KAJ7086913.1"/>
    <property type="molecule type" value="Genomic_DNA"/>
</dbReference>
<reference evidence="2" key="1">
    <citation type="submission" date="2023-03" db="EMBL/GenBank/DDBJ databases">
        <title>Massive genome expansion in bonnet fungi (Mycena s.s.) driven by repeated elements and novel gene families across ecological guilds.</title>
        <authorList>
            <consortium name="Lawrence Berkeley National Laboratory"/>
            <person name="Harder C.B."/>
            <person name="Miyauchi S."/>
            <person name="Viragh M."/>
            <person name="Kuo A."/>
            <person name="Thoen E."/>
            <person name="Andreopoulos B."/>
            <person name="Lu D."/>
            <person name="Skrede I."/>
            <person name="Drula E."/>
            <person name="Henrissat B."/>
            <person name="Morin E."/>
            <person name="Kohler A."/>
            <person name="Barry K."/>
            <person name="LaButti K."/>
            <person name="Morin E."/>
            <person name="Salamov A."/>
            <person name="Lipzen A."/>
            <person name="Mereny Z."/>
            <person name="Hegedus B."/>
            <person name="Baldrian P."/>
            <person name="Stursova M."/>
            <person name="Weitz H."/>
            <person name="Taylor A."/>
            <person name="Grigoriev I.V."/>
            <person name="Nagy L.G."/>
            <person name="Martin F."/>
            <person name="Kauserud H."/>
        </authorList>
    </citation>
    <scope>NUCLEOTIDE SEQUENCE</scope>
    <source>
        <strain evidence="2">CBHHK173m</strain>
    </source>
</reference>
<gene>
    <name evidence="2" type="ORF">B0H15DRAFT_781762</name>
</gene>
<protein>
    <submittedName>
        <fullName evidence="2">Uncharacterized protein</fullName>
    </submittedName>
</protein>